<dbReference type="EMBL" id="GBRH01187294">
    <property type="protein sequence ID" value="JAE10602.1"/>
    <property type="molecule type" value="Transcribed_RNA"/>
</dbReference>
<keyword evidence="1" id="KW-1133">Transmembrane helix</keyword>
<evidence type="ECO:0000313" key="2">
    <source>
        <dbReference type="EMBL" id="JAE10602.1"/>
    </source>
</evidence>
<protein>
    <submittedName>
        <fullName evidence="2">Uncharacterized protein</fullName>
    </submittedName>
</protein>
<proteinExistence type="predicted"/>
<reference evidence="2" key="1">
    <citation type="submission" date="2014-09" db="EMBL/GenBank/DDBJ databases">
        <authorList>
            <person name="Magalhaes I.L.F."/>
            <person name="Oliveira U."/>
            <person name="Santos F.R."/>
            <person name="Vidigal T.H.D.A."/>
            <person name="Brescovit A.D."/>
            <person name="Santos A.J."/>
        </authorList>
    </citation>
    <scope>NUCLEOTIDE SEQUENCE</scope>
    <source>
        <tissue evidence="2">Shoot tissue taken approximately 20 cm above the soil surface</tissue>
    </source>
</reference>
<name>A0A0A9FE66_ARUDO</name>
<organism evidence="2">
    <name type="scientific">Arundo donax</name>
    <name type="common">Giant reed</name>
    <name type="synonym">Donax arundinaceus</name>
    <dbReference type="NCBI Taxonomy" id="35708"/>
    <lineage>
        <taxon>Eukaryota</taxon>
        <taxon>Viridiplantae</taxon>
        <taxon>Streptophyta</taxon>
        <taxon>Embryophyta</taxon>
        <taxon>Tracheophyta</taxon>
        <taxon>Spermatophyta</taxon>
        <taxon>Magnoliopsida</taxon>
        <taxon>Liliopsida</taxon>
        <taxon>Poales</taxon>
        <taxon>Poaceae</taxon>
        <taxon>PACMAD clade</taxon>
        <taxon>Arundinoideae</taxon>
        <taxon>Arundineae</taxon>
        <taxon>Arundo</taxon>
    </lineage>
</organism>
<accession>A0A0A9FE66</accession>
<dbReference type="AlphaFoldDB" id="A0A0A9FE66"/>
<evidence type="ECO:0000256" key="1">
    <source>
        <dbReference type="SAM" id="Phobius"/>
    </source>
</evidence>
<keyword evidence="1" id="KW-0812">Transmembrane</keyword>
<keyword evidence="1" id="KW-0472">Membrane</keyword>
<reference evidence="2" key="2">
    <citation type="journal article" date="2015" name="Data Brief">
        <title>Shoot transcriptome of the giant reed, Arundo donax.</title>
        <authorList>
            <person name="Barrero R.A."/>
            <person name="Guerrero F.D."/>
            <person name="Moolhuijzen P."/>
            <person name="Goolsby J.A."/>
            <person name="Tidwell J."/>
            <person name="Bellgard S.E."/>
            <person name="Bellgard M.I."/>
        </authorList>
    </citation>
    <scope>NUCLEOTIDE SEQUENCE</scope>
    <source>
        <tissue evidence="2">Shoot tissue taken approximately 20 cm above the soil surface</tissue>
    </source>
</reference>
<sequence>MTLGTFPSRTSKVIHDGWLKRSAITDITSFFWYLPHLPINGPPALFCLLWILLVCTDYQRHREGDNCQNCEDDAIAEAARPGRSRGSLL</sequence>
<feature type="transmembrane region" description="Helical" evidence="1">
    <location>
        <begin position="30"/>
        <end position="53"/>
    </location>
</feature>